<evidence type="ECO:0000259" key="1">
    <source>
        <dbReference type="PROSITE" id="PS51736"/>
    </source>
</evidence>
<dbReference type="PROSITE" id="PS51737">
    <property type="entry name" value="RECOMBINASE_DNA_BIND"/>
    <property type="match status" value="1"/>
</dbReference>
<dbReference type="InterPro" id="IPR006119">
    <property type="entry name" value="Resolv_N"/>
</dbReference>
<dbReference type="SUPFAM" id="SSF53041">
    <property type="entry name" value="Resolvase-like"/>
    <property type="match status" value="1"/>
</dbReference>
<dbReference type="PANTHER" id="PTHR30461">
    <property type="entry name" value="DNA-INVERTASE FROM LAMBDOID PROPHAGE"/>
    <property type="match status" value="1"/>
</dbReference>
<sequence length="519" mass="59065">MRNSITVEESEDEKVPVARYTRMSTEHQRYSTENQAQFIAEFAETHGMEIVRSYQDDGKSGLNIEGREGLRNLLRDVQSGSVDFVAVLVYDVSRWGRFPDPDEAAVYEQTCKRNGVQIIYCAEQFGSDTSLGSTLLKSLKRSMAAEYSRELSVKVFAGARNLVQRGYRQGGMAGFGLRRQLIDEHHQVKGLLSRGEKKSIQTDRVILVPGPDQEVETVIRIYRLFLEQGMPERVIAATLNREGILTDCGRQWTRGTIHQVLTNEKYIGNNVYNRTSFKLKIQHVRNPPDEWIRKTGAFEPIVPIDWYMKVQTIIANRSRHLDDGAMLMMLGQILEKYGALSGLIIDEEDGAPSSAVYRSRFGSLLRAYNLVGFLPRRDYSYLEINRELRRRHPEVLSEIQRGIEHAGGSSHRDSETDLLVVNREFSASLVIARCKPTPSGNYRWRVRLDVSLLPDITIVARMSRDNSAPFDYYLLPSIDFTPAFLPYAERNGFALDAYQFDTLDVFYLLAARVPLAEAA</sequence>
<dbReference type="GO" id="GO:0003677">
    <property type="term" value="F:DNA binding"/>
    <property type="evidence" value="ECO:0007669"/>
    <property type="project" value="InterPro"/>
</dbReference>
<dbReference type="Gene3D" id="3.90.1750.20">
    <property type="entry name" value="Putative Large Serine Recombinase, Chain B, Domain 2"/>
    <property type="match status" value="1"/>
</dbReference>
<organism evidence="3 4">
    <name type="scientific">Burkholderia ubonensis</name>
    <dbReference type="NCBI Taxonomy" id="101571"/>
    <lineage>
        <taxon>Bacteria</taxon>
        <taxon>Pseudomonadati</taxon>
        <taxon>Pseudomonadota</taxon>
        <taxon>Betaproteobacteria</taxon>
        <taxon>Burkholderiales</taxon>
        <taxon>Burkholderiaceae</taxon>
        <taxon>Burkholderia</taxon>
        <taxon>Burkholderia cepacia complex</taxon>
    </lineage>
</organism>
<evidence type="ECO:0000259" key="2">
    <source>
        <dbReference type="PROSITE" id="PS51737"/>
    </source>
</evidence>
<dbReference type="CDD" id="cd00338">
    <property type="entry name" value="Ser_Recombinase"/>
    <property type="match status" value="1"/>
</dbReference>
<feature type="domain" description="Resolvase/invertase-type recombinase catalytic" evidence="1">
    <location>
        <begin position="16"/>
        <end position="166"/>
    </location>
</feature>
<comment type="caution">
    <text evidence="3">The sequence shown here is derived from an EMBL/GenBank/DDBJ whole genome shotgun (WGS) entry which is preliminary data.</text>
</comment>
<accession>A0A119MAH8</accession>
<dbReference type="Pfam" id="PF00239">
    <property type="entry name" value="Resolvase"/>
    <property type="match status" value="1"/>
</dbReference>
<dbReference type="PANTHER" id="PTHR30461:SF23">
    <property type="entry name" value="DNA RECOMBINASE-RELATED"/>
    <property type="match status" value="1"/>
</dbReference>
<evidence type="ECO:0000313" key="4">
    <source>
        <dbReference type="Proteomes" id="UP000062998"/>
    </source>
</evidence>
<dbReference type="Gene3D" id="3.40.50.1390">
    <property type="entry name" value="Resolvase, N-terminal catalytic domain"/>
    <property type="match status" value="1"/>
</dbReference>
<dbReference type="InterPro" id="IPR036162">
    <property type="entry name" value="Resolvase-like_N_sf"/>
</dbReference>
<dbReference type="Proteomes" id="UP000062998">
    <property type="component" value="Unassembled WGS sequence"/>
</dbReference>
<dbReference type="AlphaFoldDB" id="A0A119MAH8"/>
<protein>
    <submittedName>
        <fullName evidence="3">Serine recombinase</fullName>
    </submittedName>
</protein>
<dbReference type="InterPro" id="IPR011109">
    <property type="entry name" value="DNA_bind_recombinase_dom"/>
</dbReference>
<evidence type="ECO:0000313" key="3">
    <source>
        <dbReference type="EMBL" id="KWE04927.1"/>
    </source>
</evidence>
<name>A0A119MAH8_9BURK</name>
<dbReference type="SMART" id="SM00857">
    <property type="entry name" value="Resolvase"/>
    <property type="match status" value="1"/>
</dbReference>
<feature type="domain" description="Recombinase" evidence="2">
    <location>
        <begin position="196"/>
        <end position="320"/>
    </location>
</feature>
<gene>
    <name evidence="3" type="ORF">WL73_12160</name>
</gene>
<proteinExistence type="predicted"/>
<dbReference type="EMBL" id="LPIX01000046">
    <property type="protein sequence ID" value="KWE04927.1"/>
    <property type="molecule type" value="Genomic_DNA"/>
</dbReference>
<dbReference type="InterPro" id="IPR050639">
    <property type="entry name" value="SSR_resolvase"/>
</dbReference>
<dbReference type="PROSITE" id="PS51736">
    <property type="entry name" value="RECOMBINASES_3"/>
    <property type="match status" value="1"/>
</dbReference>
<dbReference type="GO" id="GO:0000150">
    <property type="term" value="F:DNA strand exchange activity"/>
    <property type="evidence" value="ECO:0007669"/>
    <property type="project" value="InterPro"/>
</dbReference>
<dbReference type="FunFam" id="3.40.50.1390:FF:000008">
    <property type="entry name" value="DNA recombinase"/>
    <property type="match status" value="1"/>
</dbReference>
<dbReference type="Pfam" id="PF07508">
    <property type="entry name" value="Recombinase"/>
    <property type="match status" value="1"/>
</dbReference>
<reference evidence="3 4" key="1">
    <citation type="submission" date="2015-11" db="EMBL/GenBank/DDBJ databases">
        <title>Expanding the genomic diversity of Burkholderia species for the development of highly accurate diagnostics.</title>
        <authorList>
            <person name="Sahl J."/>
            <person name="Keim P."/>
            <person name="Wagner D."/>
        </authorList>
    </citation>
    <scope>NUCLEOTIDE SEQUENCE [LARGE SCALE GENOMIC DNA]</scope>
    <source>
        <strain evidence="3 4">MSMB2167WGS</strain>
    </source>
</reference>
<dbReference type="InterPro" id="IPR038109">
    <property type="entry name" value="DNA_bind_recomb_sf"/>
</dbReference>